<feature type="binding site" evidence="11">
    <location>
        <position position="112"/>
    </location>
    <ligand>
        <name>heme</name>
        <dbReference type="ChEBI" id="CHEBI:30413"/>
    </ligand>
</feature>
<comment type="catalytic activity">
    <reaction evidence="9">
        <text>2 H2O2 = O2 + 2 H2O</text>
        <dbReference type="Rhea" id="RHEA:20309"/>
        <dbReference type="ChEBI" id="CHEBI:15377"/>
        <dbReference type="ChEBI" id="CHEBI:15379"/>
        <dbReference type="ChEBI" id="CHEBI:16240"/>
        <dbReference type="EC" id="1.11.1.6"/>
    </reaction>
</comment>
<comment type="similarity">
    <text evidence="9">Belongs to the catalase family.</text>
</comment>
<dbReference type="EMBL" id="VFOU01000002">
    <property type="protein sequence ID" value="TQL72547.1"/>
    <property type="molecule type" value="Genomic_DNA"/>
</dbReference>
<dbReference type="GO" id="GO:0006979">
    <property type="term" value="P:response to oxidative stress"/>
    <property type="evidence" value="ECO:0007669"/>
    <property type="project" value="InterPro"/>
</dbReference>
<name>A0A543AIY9_9MICC</name>
<dbReference type="GO" id="GO:0042744">
    <property type="term" value="P:hydrogen peroxide catabolic process"/>
    <property type="evidence" value="ECO:0007669"/>
    <property type="project" value="UniProtKB-UniRule"/>
</dbReference>
<evidence type="ECO:0000256" key="11">
    <source>
        <dbReference type="PIRSR" id="PIRSR038927-3"/>
    </source>
</evidence>
<comment type="function">
    <text evidence="9">Decomposes hydrogen peroxide into water and oxygen; serves to protect cells from the toxic effects of hydrogen peroxide.</text>
</comment>
<dbReference type="SMART" id="SM01060">
    <property type="entry name" value="Catalase"/>
    <property type="match status" value="1"/>
</dbReference>
<evidence type="ECO:0000256" key="3">
    <source>
        <dbReference type="ARBA" id="ARBA00022559"/>
    </source>
</evidence>
<keyword evidence="15" id="KW-1185">Reference proteome</keyword>
<feature type="binding site" evidence="11">
    <location>
        <position position="161"/>
    </location>
    <ligand>
        <name>heme</name>
        <dbReference type="ChEBI" id="CHEBI:30413"/>
    </ligand>
</feature>
<evidence type="ECO:0000256" key="8">
    <source>
        <dbReference type="ARBA" id="ARBA00023324"/>
    </source>
</evidence>
<keyword evidence="3 9" id="KW-0575">Peroxidase</keyword>
<dbReference type="PIRSF" id="PIRSF038927">
    <property type="entry name" value="Catalase_clade2"/>
    <property type="match status" value="1"/>
</dbReference>
<keyword evidence="6 9" id="KW-0560">Oxidoreductase</keyword>
<evidence type="ECO:0000313" key="15">
    <source>
        <dbReference type="Proteomes" id="UP000319746"/>
    </source>
</evidence>
<feature type="domain" description="Catalase core" evidence="13">
    <location>
        <begin position="28"/>
        <end position="416"/>
    </location>
</feature>
<dbReference type="GO" id="GO:0005829">
    <property type="term" value="C:cytosol"/>
    <property type="evidence" value="ECO:0007669"/>
    <property type="project" value="TreeGrafter"/>
</dbReference>
<dbReference type="InterPro" id="IPR041399">
    <property type="entry name" value="Catalase_large_C"/>
</dbReference>
<dbReference type="SUPFAM" id="SSF52317">
    <property type="entry name" value="Class I glutamine amidotransferase-like"/>
    <property type="match status" value="1"/>
</dbReference>
<evidence type="ECO:0000313" key="14">
    <source>
        <dbReference type="EMBL" id="TQL72547.1"/>
    </source>
</evidence>
<dbReference type="GO" id="GO:0046872">
    <property type="term" value="F:metal ion binding"/>
    <property type="evidence" value="ECO:0007669"/>
    <property type="project" value="UniProtKB-KW"/>
</dbReference>
<keyword evidence="4 9" id="KW-0349">Heme</keyword>
<dbReference type="PANTHER" id="PTHR42821">
    <property type="entry name" value="CATALASE"/>
    <property type="match status" value="1"/>
</dbReference>
<comment type="caution">
    <text evidence="14">The sequence shown here is derived from an EMBL/GenBank/DDBJ whole genome shotgun (WGS) entry which is preliminary data.</text>
</comment>
<feature type="binding site" description="axial binding residue" evidence="10">
    <location>
        <position position="362"/>
    </location>
    <ligand>
        <name>heme</name>
        <dbReference type="ChEBI" id="CHEBI:30413"/>
    </ligand>
    <ligandPart>
        <name>Fe</name>
        <dbReference type="ChEBI" id="CHEBI:18248"/>
    </ligandPart>
</feature>
<evidence type="ECO:0000259" key="13">
    <source>
        <dbReference type="SMART" id="SM01060"/>
    </source>
</evidence>
<dbReference type="InterPro" id="IPR043156">
    <property type="entry name" value="Catalase_clade2_helical"/>
</dbReference>
<feature type="binding site" evidence="11">
    <location>
        <position position="369"/>
    </location>
    <ligand>
        <name>heme</name>
        <dbReference type="ChEBI" id="CHEBI:30413"/>
    </ligand>
</feature>
<evidence type="ECO:0000256" key="12">
    <source>
        <dbReference type="SAM" id="MobiDB-lite"/>
    </source>
</evidence>
<dbReference type="InterPro" id="IPR010582">
    <property type="entry name" value="Catalase_immune_responsive"/>
</dbReference>
<dbReference type="Pfam" id="PF06628">
    <property type="entry name" value="Catalase-rel"/>
    <property type="match status" value="1"/>
</dbReference>
<gene>
    <name evidence="14" type="ORF">FB556_1206</name>
</gene>
<evidence type="ECO:0000256" key="10">
    <source>
        <dbReference type="PIRSR" id="PIRSR038927-2"/>
    </source>
</evidence>
<comment type="cofactor">
    <cofactor evidence="1 9 10">
        <name>heme</name>
        <dbReference type="ChEBI" id="CHEBI:30413"/>
    </cofactor>
</comment>
<dbReference type="RefSeq" id="WP_141865749.1">
    <property type="nucleotide sequence ID" value="NZ_BAABAN010000004.1"/>
</dbReference>
<keyword evidence="8 9" id="KW-0376">Hydrogen peroxide</keyword>
<keyword evidence="5 9" id="KW-0479">Metal-binding</keyword>
<dbReference type="InterPro" id="IPR029062">
    <property type="entry name" value="Class_I_gatase-like"/>
</dbReference>
<dbReference type="GO" id="GO:0020037">
    <property type="term" value="F:heme binding"/>
    <property type="evidence" value="ECO:0007669"/>
    <property type="project" value="UniProtKB-UniRule"/>
</dbReference>
<dbReference type="InterPro" id="IPR020835">
    <property type="entry name" value="Catalase_sf"/>
</dbReference>
<dbReference type="Gene3D" id="1.20.1370.20">
    <property type="match status" value="1"/>
</dbReference>
<proteinExistence type="inferred from homology"/>
<dbReference type="OrthoDB" id="3169619at2"/>
<evidence type="ECO:0000256" key="6">
    <source>
        <dbReference type="ARBA" id="ARBA00023002"/>
    </source>
</evidence>
<accession>A0A543AIY9</accession>
<reference evidence="14 15" key="1">
    <citation type="submission" date="2019-06" db="EMBL/GenBank/DDBJ databases">
        <title>Sequencing the genomes of 1000 actinobacteria strains.</title>
        <authorList>
            <person name="Klenk H.-P."/>
        </authorList>
    </citation>
    <scope>NUCLEOTIDE SEQUENCE [LARGE SCALE GENOMIC DNA]</scope>
    <source>
        <strain evidence="14 15">DSM 24083</strain>
    </source>
</reference>
<organism evidence="14 15">
    <name type="scientific">Enteractinococcus coprophilus</name>
    <dbReference type="NCBI Taxonomy" id="1027633"/>
    <lineage>
        <taxon>Bacteria</taxon>
        <taxon>Bacillati</taxon>
        <taxon>Actinomycetota</taxon>
        <taxon>Actinomycetes</taxon>
        <taxon>Micrococcales</taxon>
        <taxon>Micrococcaceae</taxon>
    </lineage>
</organism>
<dbReference type="PRINTS" id="PR00067">
    <property type="entry name" value="CATALASE"/>
</dbReference>
<dbReference type="CDD" id="cd03132">
    <property type="entry name" value="GATase1_catalase"/>
    <property type="match status" value="1"/>
</dbReference>
<dbReference type="Pfam" id="PF18011">
    <property type="entry name" value="Catalase_C"/>
    <property type="match status" value="1"/>
</dbReference>
<feature type="compositionally biased region" description="Polar residues" evidence="12">
    <location>
        <begin position="1"/>
        <end position="11"/>
    </location>
</feature>
<dbReference type="AlphaFoldDB" id="A0A543AIY9"/>
<evidence type="ECO:0000256" key="7">
    <source>
        <dbReference type="ARBA" id="ARBA00023004"/>
    </source>
</evidence>
<sequence>MAQKPPSSNAKIDQLNELKKQNTGEALRQDSGVPAVDNEQSLRAGRRGPALLHDPDFYRKQSHFSRERIPEKVVHARGFGVHGEFELTKSLRHVTKAHFLSEPGIKTPTFVRLSTFIGSKGSKDTAIDVRGFATKFYTQEGNYDNLALSFGVFIIKDAMKFVDFTHAIKPNPKTAVPQAASAHDTLWDWVVNNQESAHMVMWLQSMRARPRSWRMMEAWPINTFRFINAEGKSTFARFVWKPHLGVHGLLLEEADILGGVDPDFHRNDMIEAIQAGAYPKYDLGVQLIAEEDEFAYDFDILDDTKFWPEEVVPVEIVGTMTLNRLVDNAFAEEEQSSFDPASLVPGIEFSHDPVLQGRSFAYRDTDYHRLGTANINNIPINQPIIPVHNNQRDGHVRHDIDTDMVTYHKNSLAENTPSDAAESARVSDYPAEVEGHVTRQLPSEKFDDHFSQARMFWNSMTTVEQQDIIKSFSYHLGKVVSASVRQQTVDMFANVDETLAIELARNIGVNPPEGTHVAYDEASPALSMTTTPHSAATQKVGVLIGQGFQDDEVRQTLDALQAAGAFVHIVSDKLGMVAGANGLELPVDTSFVTAHPAQFDAYYVVGGSSEDQKLFDEHMTEFARMAYKFFKPIGVASTGETYLNLPTEGQHDGVVLAQHESSFGDAFVDAIAQHRFWDRV</sequence>
<keyword evidence="7 9" id="KW-0408">Iron</keyword>
<dbReference type="InterPro" id="IPR018028">
    <property type="entry name" value="Catalase"/>
</dbReference>
<protein>
    <recommendedName>
        <fullName evidence="2 9">Catalase</fullName>
        <ecNumber evidence="2 9">1.11.1.6</ecNumber>
    </recommendedName>
</protein>
<evidence type="ECO:0000256" key="5">
    <source>
        <dbReference type="ARBA" id="ARBA00022723"/>
    </source>
</evidence>
<evidence type="ECO:0000256" key="4">
    <source>
        <dbReference type="ARBA" id="ARBA00022617"/>
    </source>
</evidence>
<evidence type="ECO:0000256" key="2">
    <source>
        <dbReference type="ARBA" id="ARBA00012314"/>
    </source>
</evidence>
<dbReference type="PROSITE" id="PS51402">
    <property type="entry name" value="CATALASE_3"/>
    <property type="match status" value="1"/>
</dbReference>
<evidence type="ECO:0000256" key="1">
    <source>
        <dbReference type="ARBA" id="ARBA00001971"/>
    </source>
</evidence>
<dbReference type="PANTHER" id="PTHR42821:SF1">
    <property type="entry name" value="CATALASE-B"/>
    <property type="match status" value="1"/>
</dbReference>
<dbReference type="Pfam" id="PF00199">
    <property type="entry name" value="Catalase"/>
    <property type="match status" value="1"/>
</dbReference>
<dbReference type="Gene3D" id="2.40.180.10">
    <property type="entry name" value="Catalase core domain"/>
    <property type="match status" value="1"/>
</dbReference>
<dbReference type="InterPro" id="IPR011614">
    <property type="entry name" value="Catalase_core"/>
</dbReference>
<feature type="region of interest" description="Disordered" evidence="12">
    <location>
        <begin position="1"/>
        <end position="51"/>
    </location>
</feature>
<dbReference type="SUPFAM" id="SSF56634">
    <property type="entry name" value="Heme-dependent catalase-like"/>
    <property type="match status" value="1"/>
</dbReference>
<dbReference type="GO" id="GO:0004096">
    <property type="term" value="F:catalase activity"/>
    <property type="evidence" value="ECO:0007669"/>
    <property type="project" value="UniProtKB-UniRule"/>
</dbReference>
<dbReference type="Proteomes" id="UP000319746">
    <property type="component" value="Unassembled WGS sequence"/>
</dbReference>
<feature type="binding site" evidence="11">
    <location>
        <position position="358"/>
    </location>
    <ligand>
        <name>heme</name>
        <dbReference type="ChEBI" id="CHEBI:30413"/>
    </ligand>
</feature>
<dbReference type="InterPro" id="IPR024712">
    <property type="entry name" value="Catalase_clade2"/>
</dbReference>
<dbReference type="Gene3D" id="3.40.50.880">
    <property type="match status" value="1"/>
</dbReference>
<evidence type="ECO:0000256" key="9">
    <source>
        <dbReference type="PIRNR" id="PIRNR038927"/>
    </source>
</evidence>
<dbReference type="EC" id="1.11.1.6" evidence="2 9"/>